<dbReference type="EMBL" id="BSEO01000014">
    <property type="protein sequence ID" value="GLJ80811.1"/>
    <property type="molecule type" value="Genomic_DNA"/>
</dbReference>
<evidence type="ECO:0000256" key="1">
    <source>
        <dbReference type="SAM" id="MobiDB-lite"/>
    </source>
</evidence>
<dbReference type="AlphaFoldDB" id="A0A9W6HHW6"/>
<dbReference type="SUPFAM" id="SSF56784">
    <property type="entry name" value="HAD-like"/>
    <property type="match status" value="1"/>
</dbReference>
<dbReference type="GO" id="GO:0005829">
    <property type="term" value="C:cytosol"/>
    <property type="evidence" value="ECO:0007669"/>
    <property type="project" value="TreeGrafter"/>
</dbReference>
<dbReference type="GO" id="GO:0000287">
    <property type="term" value="F:magnesium ion binding"/>
    <property type="evidence" value="ECO:0007669"/>
    <property type="project" value="TreeGrafter"/>
</dbReference>
<reference evidence="2" key="1">
    <citation type="journal article" date="2014" name="Int. J. Syst. Evol. Microbiol.">
        <title>Complete genome sequence of Corynebacterium casei LMG S-19264T (=DSM 44701T), isolated from a smear-ripened cheese.</title>
        <authorList>
            <consortium name="US DOE Joint Genome Institute (JGI-PGF)"/>
            <person name="Walter F."/>
            <person name="Albersmeier A."/>
            <person name="Kalinowski J."/>
            <person name="Ruckert C."/>
        </authorList>
    </citation>
    <scope>NUCLEOTIDE SEQUENCE</scope>
    <source>
        <strain evidence="2">VKM Ac-1447</strain>
    </source>
</reference>
<accession>A0A9W6HHW6</accession>
<proteinExistence type="predicted"/>
<dbReference type="Gene3D" id="3.40.50.1000">
    <property type="entry name" value="HAD superfamily/HAD-like"/>
    <property type="match status" value="1"/>
</dbReference>
<dbReference type="RefSeq" id="WP_210007003.1">
    <property type="nucleotide sequence ID" value="NZ_BSEO01000014.1"/>
</dbReference>
<reference evidence="2" key="2">
    <citation type="submission" date="2023-01" db="EMBL/GenBank/DDBJ databases">
        <authorList>
            <person name="Sun Q."/>
            <person name="Evtushenko L."/>
        </authorList>
    </citation>
    <scope>NUCLEOTIDE SEQUENCE</scope>
    <source>
        <strain evidence="2">VKM Ac-1447</strain>
    </source>
</reference>
<gene>
    <name evidence="2" type="ORF">GCM10017586_24940</name>
</gene>
<dbReference type="InterPro" id="IPR023214">
    <property type="entry name" value="HAD_sf"/>
</dbReference>
<dbReference type="InterPro" id="IPR006379">
    <property type="entry name" value="HAD-SF_hydro_IIB"/>
</dbReference>
<dbReference type="PANTHER" id="PTHR10000:SF8">
    <property type="entry name" value="HAD SUPERFAMILY HYDROLASE-LIKE, TYPE 3"/>
    <property type="match status" value="1"/>
</dbReference>
<sequence>MTAGADGGATGASDAVTEQAPDALPDAGGIEVVEQADAAEIVEDVAEGMPADAGATRLLIVLDIDGTVLLEDETLSPGVVEAVADAHAAGHEVMLATGRSWEGTHGILESLALAPDYVVCSNGAVILKRTDDAFADALAYERFYIETFDPTEVLTLLREHLPDARYMVELPDGGRLYTEELHDWNLHDADKVPFEQLSAQEVCRVVVVSPDETDADFVELVERIGLNEVSYAVGWSAWLDIAPQGVDKSTALERVRSWLGIAPADVLVMGDGRNDVGMFRWAREHGGRAIAMAQGPAEVLAEASETTVSVQEGGVAAILRAL</sequence>
<evidence type="ECO:0000313" key="3">
    <source>
        <dbReference type="Proteomes" id="UP001142317"/>
    </source>
</evidence>
<dbReference type="InterPro" id="IPR036412">
    <property type="entry name" value="HAD-like_sf"/>
</dbReference>
<dbReference type="GO" id="GO:0016791">
    <property type="term" value="F:phosphatase activity"/>
    <property type="evidence" value="ECO:0007669"/>
    <property type="project" value="TreeGrafter"/>
</dbReference>
<dbReference type="PROSITE" id="PS01228">
    <property type="entry name" value="COF_1"/>
    <property type="match status" value="1"/>
</dbReference>
<dbReference type="Pfam" id="PF08282">
    <property type="entry name" value="Hydrolase_3"/>
    <property type="match status" value="1"/>
</dbReference>
<name>A0A9W6HHW6_9MICO</name>
<protein>
    <submittedName>
        <fullName evidence="2">Haloacid dehalogenase</fullName>
    </submittedName>
</protein>
<feature type="compositionally biased region" description="Gly residues" evidence="1">
    <location>
        <begin position="1"/>
        <end position="10"/>
    </location>
</feature>
<evidence type="ECO:0000313" key="2">
    <source>
        <dbReference type="EMBL" id="GLJ80811.1"/>
    </source>
</evidence>
<dbReference type="Proteomes" id="UP001142317">
    <property type="component" value="Unassembled WGS sequence"/>
</dbReference>
<comment type="caution">
    <text evidence="2">The sequence shown here is derived from an EMBL/GenBank/DDBJ whole genome shotgun (WGS) entry which is preliminary data.</text>
</comment>
<dbReference type="NCBIfam" id="TIGR01484">
    <property type="entry name" value="HAD-SF-IIB"/>
    <property type="match status" value="1"/>
</dbReference>
<keyword evidence="3" id="KW-1185">Reference proteome</keyword>
<organism evidence="2 3">
    <name type="scientific">Microbacterium imperiale</name>
    <dbReference type="NCBI Taxonomy" id="33884"/>
    <lineage>
        <taxon>Bacteria</taxon>
        <taxon>Bacillati</taxon>
        <taxon>Actinomycetota</taxon>
        <taxon>Actinomycetes</taxon>
        <taxon>Micrococcales</taxon>
        <taxon>Microbacteriaceae</taxon>
        <taxon>Microbacterium</taxon>
    </lineage>
</organism>
<dbReference type="Gene3D" id="3.30.1240.10">
    <property type="match status" value="1"/>
</dbReference>
<feature type="region of interest" description="Disordered" evidence="1">
    <location>
        <begin position="1"/>
        <end position="23"/>
    </location>
</feature>
<dbReference type="PANTHER" id="PTHR10000">
    <property type="entry name" value="PHOSPHOSERINE PHOSPHATASE"/>
    <property type="match status" value="1"/>
</dbReference>